<proteinExistence type="predicted"/>
<protein>
    <submittedName>
        <fullName evidence="1">Uncharacterized protein</fullName>
    </submittedName>
</protein>
<comment type="caution">
    <text evidence="1">The sequence shown here is derived from an EMBL/GenBank/DDBJ whole genome shotgun (WGS) entry which is preliminary data.</text>
</comment>
<accession>A0A843UBN7</accession>
<evidence type="ECO:0000313" key="2">
    <source>
        <dbReference type="Proteomes" id="UP000652761"/>
    </source>
</evidence>
<dbReference type="AlphaFoldDB" id="A0A843UBN7"/>
<dbReference type="Proteomes" id="UP000652761">
    <property type="component" value="Unassembled WGS sequence"/>
</dbReference>
<name>A0A843UBN7_COLES</name>
<keyword evidence="2" id="KW-1185">Reference proteome</keyword>
<reference evidence="1" key="1">
    <citation type="submission" date="2017-07" db="EMBL/GenBank/DDBJ databases">
        <title>Taro Niue Genome Assembly and Annotation.</title>
        <authorList>
            <person name="Atibalentja N."/>
            <person name="Keating K."/>
            <person name="Fields C.J."/>
        </authorList>
    </citation>
    <scope>NUCLEOTIDE SEQUENCE</scope>
    <source>
        <strain evidence="1">Niue_2</strain>
        <tissue evidence="1">Leaf</tissue>
    </source>
</reference>
<organism evidence="1 2">
    <name type="scientific">Colocasia esculenta</name>
    <name type="common">Wild taro</name>
    <name type="synonym">Arum esculentum</name>
    <dbReference type="NCBI Taxonomy" id="4460"/>
    <lineage>
        <taxon>Eukaryota</taxon>
        <taxon>Viridiplantae</taxon>
        <taxon>Streptophyta</taxon>
        <taxon>Embryophyta</taxon>
        <taxon>Tracheophyta</taxon>
        <taxon>Spermatophyta</taxon>
        <taxon>Magnoliopsida</taxon>
        <taxon>Liliopsida</taxon>
        <taxon>Araceae</taxon>
        <taxon>Aroideae</taxon>
        <taxon>Colocasieae</taxon>
        <taxon>Colocasia</taxon>
    </lineage>
</organism>
<evidence type="ECO:0000313" key="1">
    <source>
        <dbReference type="EMBL" id="MQL79537.1"/>
    </source>
</evidence>
<gene>
    <name evidence="1" type="ORF">Taro_011980</name>
</gene>
<dbReference type="EMBL" id="NMUH01000461">
    <property type="protein sequence ID" value="MQL79537.1"/>
    <property type="molecule type" value="Genomic_DNA"/>
</dbReference>
<sequence>MDRYFKNRIISKEIGHIHRYHIKSDLSYHTKAHSHKSCISYQCHATHHKSILPRLKSTLGCSSPGPDRALIAQALVKWTEVPRCAKQTYSHYGHRVSMISS</sequence>